<protein>
    <submittedName>
        <fullName evidence="4">UPF0357 protein</fullName>
    </submittedName>
</protein>
<dbReference type="Pfam" id="PF09435">
    <property type="entry name" value="DUF2015"/>
    <property type="match status" value="1"/>
</dbReference>
<dbReference type="PANTHER" id="PTHR28023:SF1">
    <property type="entry name" value="UPF0357 PROTEIN YCL012C"/>
    <property type="match status" value="1"/>
</dbReference>
<evidence type="ECO:0000256" key="1">
    <source>
        <dbReference type="ARBA" id="ARBA00008325"/>
    </source>
</evidence>
<dbReference type="InterPro" id="IPR018559">
    <property type="entry name" value="DUF2015"/>
</dbReference>
<evidence type="ECO:0000313" key="5">
    <source>
        <dbReference type="Proteomes" id="UP000837801"/>
    </source>
</evidence>
<evidence type="ECO:0000256" key="2">
    <source>
        <dbReference type="ARBA" id="ARBA00022729"/>
    </source>
</evidence>
<keyword evidence="3" id="KW-0472">Membrane</keyword>
<keyword evidence="5" id="KW-1185">Reference proteome</keyword>
<sequence length="158" mass="18322">MDSKVIPTDNTYDSSEDTWYSEYGEAWKKVKSHHILIFFLIIALLVCFHFRHRIAQWHDRYRTRNRMRYSSVGGNGFESDIENGLTSDTFDLHSNIENEDSRDGLSQAATESIKRIMRSDGVTFDEARLKYFRDELQDNGIGPDGVPTDKKTVTFSSR</sequence>
<name>A0A9P0QK23_9ASCO</name>
<comment type="similarity">
    <text evidence="1">Belongs to the UPF0357 family.</text>
</comment>
<dbReference type="Proteomes" id="UP000837801">
    <property type="component" value="Unassembled WGS sequence"/>
</dbReference>
<proteinExistence type="inferred from homology"/>
<dbReference type="PANTHER" id="PTHR28023">
    <property type="entry name" value="UPF0357 PROTEIN YCL012C"/>
    <property type="match status" value="1"/>
</dbReference>
<feature type="transmembrane region" description="Helical" evidence="3">
    <location>
        <begin position="32"/>
        <end position="50"/>
    </location>
</feature>
<comment type="caution">
    <text evidence="4">The sequence shown here is derived from an EMBL/GenBank/DDBJ whole genome shotgun (WGS) entry which is preliminary data.</text>
</comment>
<dbReference type="AlphaFoldDB" id="A0A9P0QK23"/>
<dbReference type="OrthoDB" id="447314at2759"/>
<keyword evidence="3" id="KW-0812">Transmembrane</keyword>
<accession>A0A9P0QK23</accession>
<organism evidence="4 5">
    <name type="scientific">[Candida] railenensis</name>
    <dbReference type="NCBI Taxonomy" id="45579"/>
    <lineage>
        <taxon>Eukaryota</taxon>
        <taxon>Fungi</taxon>
        <taxon>Dikarya</taxon>
        <taxon>Ascomycota</taxon>
        <taxon>Saccharomycotina</taxon>
        <taxon>Pichiomycetes</taxon>
        <taxon>Debaryomycetaceae</taxon>
        <taxon>Kurtzmaniella</taxon>
    </lineage>
</organism>
<evidence type="ECO:0000313" key="4">
    <source>
        <dbReference type="EMBL" id="CAH2350095.1"/>
    </source>
</evidence>
<keyword evidence="2" id="KW-0732">Signal</keyword>
<reference evidence="4" key="1">
    <citation type="submission" date="2022-03" db="EMBL/GenBank/DDBJ databases">
        <authorList>
            <person name="Legras J.-L."/>
            <person name="Devillers H."/>
            <person name="Grondin C."/>
        </authorList>
    </citation>
    <scope>NUCLEOTIDE SEQUENCE</scope>
    <source>
        <strain evidence="4">CLIB 1423</strain>
    </source>
</reference>
<dbReference type="EMBL" id="CAKXYY010000001">
    <property type="protein sequence ID" value="CAH2350095.1"/>
    <property type="molecule type" value="Genomic_DNA"/>
</dbReference>
<keyword evidence="3" id="KW-1133">Transmembrane helix</keyword>
<evidence type="ECO:0000256" key="3">
    <source>
        <dbReference type="SAM" id="Phobius"/>
    </source>
</evidence>
<gene>
    <name evidence="4" type="ORF">CLIB1423_01S02366</name>
</gene>